<evidence type="ECO:0000313" key="2">
    <source>
        <dbReference type="Proteomes" id="UP000024635"/>
    </source>
</evidence>
<reference evidence="2" key="1">
    <citation type="journal article" date="2015" name="Nat. Genet.">
        <title>The genome and transcriptome of the zoonotic hookworm Ancylostoma ceylanicum identify infection-specific gene families.</title>
        <authorList>
            <person name="Schwarz E.M."/>
            <person name="Hu Y."/>
            <person name="Antoshechkin I."/>
            <person name="Miller M.M."/>
            <person name="Sternberg P.W."/>
            <person name="Aroian R.V."/>
        </authorList>
    </citation>
    <scope>NUCLEOTIDE SEQUENCE</scope>
    <source>
        <strain evidence="2">HY135</strain>
    </source>
</reference>
<keyword evidence="2" id="KW-1185">Reference proteome</keyword>
<accession>A0A016S307</accession>
<dbReference type="OrthoDB" id="1431934at2759"/>
<proteinExistence type="predicted"/>
<dbReference type="Proteomes" id="UP000024635">
    <property type="component" value="Unassembled WGS sequence"/>
</dbReference>
<protein>
    <submittedName>
        <fullName evidence="1">Uncharacterized protein</fullName>
    </submittedName>
</protein>
<comment type="caution">
    <text evidence="1">The sequence shown here is derived from an EMBL/GenBank/DDBJ whole genome shotgun (WGS) entry which is preliminary data.</text>
</comment>
<name>A0A016S307_9BILA</name>
<dbReference type="EMBL" id="JARK01001644">
    <property type="protein sequence ID" value="EYB84896.1"/>
    <property type="molecule type" value="Genomic_DNA"/>
</dbReference>
<sequence>MRIACDFQTHASICGRFSMKTGQRSMKFSMKRIHGRREAVDAFPLSEPRTWELASSADTHFAPSVVEHSTVFSNAETNLIFLVRKRSLQEKNPFWFSGRNFVSVSALVENEDGTWGLREVTLQEYLRATPEERIEMGWWYGGIENLENGNADPAGFGYIIGITQGKHFNARAYNRCICVMLMFTQSNLNDACGL</sequence>
<organism evidence="1 2">
    <name type="scientific">Ancylostoma ceylanicum</name>
    <dbReference type="NCBI Taxonomy" id="53326"/>
    <lineage>
        <taxon>Eukaryota</taxon>
        <taxon>Metazoa</taxon>
        <taxon>Ecdysozoa</taxon>
        <taxon>Nematoda</taxon>
        <taxon>Chromadorea</taxon>
        <taxon>Rhabditida</taxon>
        <taxon>Rhabditina</taxon>
        <taxon>Rhabditomorpha</taxon>
        <taxon>Strongyloidea</taxon>
        <taxon>Ancylostomatidae</taxon>
        <taxon>Ancylostomatinae</taxon>
        <taxon>Ancylostoma</taxon>
    </lineage>
</organism>
<evidence type="ECO:0000313" key="1">
    <source>
        <dbReference type="EMBL" id="EYB84896.1"/>
    </source>
</evidence>
<dbReference type="AlphaFoldDB" id="A0A016S307"/>
<gene>
    <name evidence="1" type="primary">Acey_s0308.g2058</name>
    <name evidence="1" type="ORF">Y032_0308g2058</name>
</gene>